<evidence type="ECO:0000259" key="7">
    <source>
        <dbReference type="Pfam" id="PF00171"/>
    </source>
</evidence>
<feature type="active site" evidence="5">
    <location>
        <position position="215"/>
    </location>
</feature>
<accession>A0ABU3TQM3</accession>
<evidence type="ECO:0000256" key="1">
    <source>
        <dbReference type="ARBA" id="ARBA00009986"/>
    </source>
</evidence>
<dbReference type="PROSITE" id="PS00687">
    <property type="entry name" value="ALDEHYDE_DEHYDR_GLU"/>
    <property type="match status" value="1"/>
</dbReference>
<dbReference type="InterPro" id="IPR016163">
    <property type="entry name" value="Ald_DH_C"/>
</dbReference>
<dbReference type="PIRSF" id="PIRSF036492">
    <property type="entry name" value="ALDH"/>
    <property type="match status" value="1"/>
</dbReference>
<protein>
    <recommendedName>
        <fullName evidence="4">Aldehyde dehydrogenase</fullName>
    </recommendedName>
</protein>
<dbReference type="Gene3D" id="3.40.309.10">
    <property type="entry name" value="Aldehyde Dehydrogenase, Chain A, domain 2"/>
    <property type="match status" value="1"/>
</dbReference>
<dbReference type="PANTHER" id="PTHR43570:SF20">
    <property type="entry name" value="ALDEHYDE DEHYDROGENASE ALDX-RELATED"/>
    <property type="match status" value="1"/>
</dbReference>
<dbReference type="Proteomes" id="UP001249959">
    <property type="component" value="Unassembled WGS sequence"/>
</dbReference>
<dbReference type="Gene3D" id="3.40.605.10">
    <property type="entry name" value="Aldehyde Dehydrogenase, Chain A, domain 1"/>
    <property type="match status" value="1"/>
</dbReference>
<evidence type="ECO:0000256" key="3">
    <source>
        <dbReference type="ARBA" id="ARBA00023027"/>
    </source>
</evidence>
<dbReference type="InterPro" id="IPR015590">
    <property type="entry name" value="Aldehyde_DH_dom"/>
</dbReference>
<dbReference type="Pfam" id="PF00171">
    <property type="entry name" value="Aldedh"/>
    <property type="match status" value="1"/>
</dbReference>
<dbReference type="RefSeq" id="WP_315576211.1">
    <property type="nucleotide sequence ID" value="NZ_JARDXH010000004.1"/>
</dbReference>
<evidence type="ECO:0000256" key="6">
    <source>
        <dbReference type="RuleBase" id="RU003345"/>
    </source>
</evidence>
<dbReference type="InterPro" id="IPR016160">
    <property type="entry name" value="Ald_DH_CS_CYS"/>
</dbReference>
<feature type="domain" description="Aldehyde dehydrogenase" evidence="7">
    <location>
        <begin position="5"/>
        <end position="441"/>
    </location>
</feature>
<dbReference type="PANTHER" id="PTHR43570">
    <property type="entry name" value="ALDEHYDE DEHYDROGENASE"/>
    <property type="match status" value="1"/>
</dbReference>
<evidence type="ECO:0000256" key="5">
    <source>
        <dbReference type="PROSITE-ProRule" id="PRU10007"/>
    </source>
</evidence>
<dbReference type="CDD" id="cd07134">
    <property type="entry name" value="ALDH_AlkH-like"/>
    <property type="match status" value="1"/>
</dbReference>
<comment type="caution">
    <text evidence="8">The sequence shown here is derived from an EMBL/GenBank/DDBJ whole genome shotgun (WGS) entry which is preliminary data.</text>
</comment>
<dbReference type="InterPro" id="IPR012394">
    <property type="entry name" value="Aldehyde_DH_NAD(P)"/>
</dbReference>
<evidence type="ECO:0000313" key="9">
    <source>
        <dbReference type="Proteomes" id="UP001249959"/>
    </source>
</evidence>
<dbReference type="SUPFAM" id="SSF53720">
    <property type="entry name" value="ALDH-like"/>
    <property type="match status" value="1"/>
</dbReference>
<keyword evidence="3" id="KW-0520">NAD</keyword>
<evidence type="ECO:0000313" key="8">
    <source>
        <dbReference type="EMBL" id="MDU0808119.1"/>
    </source>
</evidence>
<keyword evidence="2 4" id="KW-0560">Oxidoreductase</keyword>
<evidence type="ECO:0000256" key="2">
    <source>
        <dbReference type="ARBA" id="ARBA00023002"/>
    </source>
</evidence>
<organism evidence="8 9">
    <name type="scientific">Aquirufa regiilacus</name>
    <dbReference type="NCBI Taxonomy" id="3024868"/>
    <lineage>
        <taxon>Bacteria</taxon>
        <taxon>Pseudomonadati</taxon>
        <taxon>Bacteroidota</taxon>
        <taxon>Cytophagia</taxon>
        <taxon>Cytophagales</taxon>
        <taxon>Flectobacillaceae</taxon>
        <taxon>Aquirufa</taxon>
    </lineage>
</organism>
<sequence>MNQSTEERIQEVLFLQKSSLLRLKNSSADERIEKLRKLQKYMLAHQQDLFDALFQDFRKPSSEVIIAELLGVKREIDHMIKHIKSWMKPQKVSTPLLLLGTQGHIQFEPKGLCLIIAPWNYPFNLAINPLVHAIAAGNAIILKPSEMSEHTSAFIKKMINALYDPSDVFCVEGDAQISTFLLAQKFDHIFFTGSPAIGKVVMAAAAKHLTSVTLELGGKSPAIVGPSADMDSIVQKIAWGKFLNNGQTCIAPDYVFVHEKVHFQFLAGLENAIQAFYNADSKGIEKSNDYARIVNRRHFDRIVRLLDDAKEKGAKVIFGGDMNPETNYISPTILSQCTMDMAIMQEEIFGPILPVLTFRAEEEIINYLSHEEKPLALYIFSEDKTFTDYILNNTSAGSSVVNDCLIQFGHSSLPFGGVNNSGIGRSGGKFGFEEFSHAKAVIVQKTNALRFFYPPYTLRTKWLIERVLKWF</sequence>
<evidence type="ECO:0000256" key="4">
    <source>
        <dbReference type="PIRNR" id="PIRNR036492"/>
    </source>
</evidence>
<keyword evidence="9" id="KW-1185">Reference proteome</keyword>
<comment type="similarity">
    <text evidence="1 4 6">Belongs to the aldehyde dehydrogenase family.</text>
</comment>
<gene>
    <name evidence="8" type="ORF">PQG45_03605</name>
</gene>
<name>A0ABU3TQM3_9BACT</name>
<dbReference type="EMBL" id="JAVNWW010000001">
    <property type="protein sequence ID" value="MDU0808119.1"/>
    <property type="molecule type" value="Genomic_DNA"/>
</dbReference>
<dbReference type="InterPro" id="IPR016161">
    <property type="entry name" value="Ald_DH/histidinol_DH"/>
</dbReference>
<dbReference type="PROSITE" id="PS00070">
    <property type="entry name" value="ALDEHYDE_DEHYDR_CYS"/>
    <property type="match status" value="1"/>
</dbReference>
<dbReference type="InterPro" id="IPR029510">
    <property type="entry name" value="Ald_DH_CS_GLU"/>
</dbReference>
<dbReference type="InterPro" id="IPR016162">
    <property type="entry name" value="Ald_DH_N"/>
</dbReference>
<reference evidence="8 9" key="1">
    <citation type="submission" date="2023-09" db="EMBL/GenBank/DDBJ databases">
        <title>Aquirufa genomes.</title>
        <authorList>
            <person name="Pitt A."/>
        </authorList>
    </citation>
    <scope>NUCLEOTIDE SEQUENCE [LARGE SCALE GENOMIC DNA]</scope>
    <source>
        <strain evidence="8 9">LEOWEIH-7C</strain>
    </source>
</reference>
<proteinExistence type="inferred from homology"/>